<dbReference type="PIRSF" id="PIRSF001500">
    <property type="entry name" value="Chor_mut_pdt_Ppr"/>
    <property type="match status" value="1"/>
</dbReference>
<keyword evidence="9" id="KW-0963">Cytoplasm</keyword>
<dbReference type="PANTHER" id="PTHR21022">
    <property type="entry name" value="PREPHENATE DEHYDRATASE P PROTEIN"/>
    <property type="match status" value="1"/>
</dbReference>
<dbReference type="InterPro" id="IPR036263">
    <property type="entry name" value="Chorismate_II_sf"/>
</dbReference>
<comment type="catalytic activity">
    <reaction evidence="18">
        <text>prephenate + H(+) = 3-phenylpyruvate + CO2 + H2O</text>
        <dbReference type="Rhea" id="RHEA:21648"/>
        <dbReference type="ChEBI" id="CHEBI:15377"/>
        <dbReference type="ChEBI" id="CHEBI:15378"/>
        <dbReference type="ChEBI" id="CHEBI:16526"/>
        <dbReference type="ChEBI" id="CHEBI:18005"/>
        <dbReference type="ChEBI" id="CHEBI:29934"/>
        <dbReference type="EC" id="4.2.1.51"/>
    </reaction>
</comment>
<comment type="pathway">
    <text evidence="4">Amino-acid biosynthesis; L-phenylalanine biosynthesis; phenylpyruvate from prephenate: step 1/1.</text>
</comment>
<dbReference type="NCBIfam" id="TIGR01807">
    <property type="entry name" value="CM_P2"/>
    <property type="match status" value="1"/>
</dbReference>
<dbReference type="GO" id="GO:0004106">
    <property type="term" value="F:chorismate mutase activity"/>
    <property type="evidence" value="ECO:0007669"/>
    <property type="project" value="UniProtKB-EC"/>
</dbReference>
<evidence type="ECO:0000256" key="6">
    <source>
        <dbReference type="ARBA" id="ARBA00012404"/>
    </source>
</evidence>
<dbReference type="InterPro" id="IPR001086">
    <property type="entry name" value="Preph_deHydtase"/>
</dbReference>
<evidence type="ECO:0000256" key="7">
    <source>
        <dbReference type="ARBA" id="ARBA00013147"/>
    </source>
</evidence>
<dbReference type="AlphaFoldDB" id="A0AAW4IV87"/>
<evidence type="ECO:0000256" key="2">
    <source>
        <dbReference type="ARBA" id="ARBA00002364"/>
    </source>
</evidence>
<dbReference type="PROSITE" id="PS51671">
    <property type="entry name" value="ACT"/>
    <property type="match status" value="1"/>
</dbReference>
<dbReference type="SUPFAM" id="SSF48600">
    <property type="entry name" value="Chorismate mutase II"/>
    <property type="match status" value="1"/>
</dbReference>
<dbReference type="Gene3D" id="3.40.190.10">
    <property type="entry name" value="Periplasmic binding protein-like II"/>
    <property type="match status" value="2"/>
</dbReference>
<evidence type="ECO:0000256" key="18">
    <source>
        <dbReference type="ARBA" id="ARBA00047848"/>
    </source>
</evidence>
<evidence type="ECO:0000313" key="24">
    <source>
        <dbReference type="Proteomes" id="UP000664161"/>
    </source>
</evidence>
<comment type="pathway">
    <text evidence="5">Metabolic intermediate biosynthesis; prephenate biosynthesis; prephenate from chorismate: step 1/1.</text>
</comment>
<evidence type="ECO:0000256" key="12">
    <source>
        <dbReference type="ARBA" id="ARBA00023222"/>
    </source>
</evidence>
<feature type="domain" description="Chorismate mutase" evidence="20">
    <location>
        <begin position="24"/>
        <end position="125"/>
    </location>
</feature>
<dbReference type="Pfam" id="PF00800">
    <property type="entry name" value="PDT"/>
    <property type="match status" value="1"/>
</dbReference>
<comment type="subcellular location">
    <subcellularLocation>
        <location evidence="3">Cytoplasm</location>
    </subcellularLocation>
</comment>
<dbReference type="EC" id="5.4.99.5" evidence="6"/>
<dbReference type="EC" id="4.2.1.51" evidence="7"/>
<dbReference type="InterPro" id="IPR010957">
    <property type="entry name" value="G/b/e-P-prot_chorismate_mutase"/>
</dbReference>
<dbReference type="InterPro" id="IPR002912">
    <property type="entry name" value="ACT_dom"/>
</dbReference>
<dbReference type="SUPFAM" id="SSF55021">
    <property type="entry name" value="ACT-like"/>
    <property type="match status" value="1"/>
</dbReference>
<dbReference type="Pfam" id="PF01817">
    <property type="entry name" value="CM_2"/>
    <property type="match status" value="1"/>
</dbReference>
<dbReference type="PROSITE" id="PS51171">
    <property type="entry name" value="PREPHENATE_DEHYDR_3"/>
    <property type="match status" value="1"/>
</dbReference>
<evidence type="ECO:0000256" key="10">
    <source>
        <dbReference type="ARBA" id="ARBA00022605"/>
    </source>
</evidence>
<dbReference type="GO" id="GO:0009094">
    <property type="term" value="P:L-phenylalanine biosynthetic process"/>
    <property type="evidence" value="ECO:0007669"/>
    <property type="project" value="UniProtKB-KW"/>
</dbReference>
<evidence type="ECO:0000256" key="19">
    <source>
        <dbReference type="PIRSR" id="PIRSR001500-2"/>
    </source>
</evidence>
<dbReference type="PANTHER" id="PTHR21022:SF19">
    <property type="entry name" value="PREPHENATE DEHYDRATASE-RELATED"/>
    <property type="match status" value="1"/>
</dbReference>
<keyword evidence="11" id="KW-0057">Aromatic amino acid biosynthesis</keyword>
<dbReference type="Gene3D" id="1.20.59.10">
    <property type="entry name" value="Chorismate mutase"/>
    <property type="match status" value="1"/>
</dbReference>
<evidence type="ECO:0000256" key="15">
    <source>
        <dbReference type="ARBA" id="ARBA00023268"/>
    </source>
</evidence>
<keyword evidence="14 23" id="KW-0456">Lyase</keyword>
<evidence type="ECO:0000259" key="21">
    <source>
        <dbReference type="PROSITE" id="PS51171"/>
    </source>
</evidence>
<name>A0AAW4IV87_9GAMM</name>
<evidence type="ECO:0000256" key="14">
    <source>
        <dbReference type="ARBA" id="ARBA00023239"/>
    </source>
</evidence>
<keyword evidence="13" id="KW-0413">Isomerase</keyword>
<evidence type="ECO:0000256" key="4">
    <source>
        <dbReference type="ARBA" id="ARBA00004741"/>
    </source>
</evidence>
<proteinExistence type="predicted"/>
<evidence type="ECO:0000256" key="3">
    <source>
        <dbReference type="ARBA" id="ARBA00004496"/>
    </source>
</evidence>
<feature type="domain" description="ACT" evidence="22">
    <location>
        <begin position="313"/>
        <end position="390"/>
    </location>
</feature>
<evidence type="ECO:0000256" key="16">
    <source>
        <dbReference type="ARBA" id="ARBA00031175"/>
    </source>
</evidence>
<dbReference type="InterPro" id="IPR036979">
    <property type="entry name" value="CM_dom_sf"/>
</dbReference>
<comment type="function">
    <text evidence="2">Catalyzes the Claisen rearrangement of chorismate to prephenate and the decarboxylation/dehydration of prephenate to phenylpyruvate.</text>
</comment>
<dbReference type="InterPro" id="IPR045865">
    <property type="entry name" value="ACT-like_dom_sf"/>
</dbReference>
<keyword evidence="24" id="KW-1185">Reference proteome</keyword>
<evidence type="ECO:0000256" key="8">
    <source>
        <dbReference type="ARBA" id="ARBA00014401"/>
    </source>
</evidence>
<dbReference type="CDD" id="cd04905">
    <property type="entry name" value="ACT_CM-PDT"/>
    <property type="match status" value="1"/>
</dbReference>
<dbReference type="Proteomes" id="UP000664161">
    <property type="component" value="Unassembled WGS sequence"/>
</dbReference>
<evidence type="ECO:0000256" key="11">
    <source>
        <dbReference type="ARBA" id="ARBA00023141"/>
    </source>
</evidence>
<dbReference type="InterPro" id="IPR008242">
    <property type="entry name" value="Chor_mutase/pphenate_deHydtase"/>
</dbReference>
<sequence>MSEQSPEQHMNNSNQTTTDTNDAATEKAFLDNIRQSIDAVDCKIQTLINDRAKLAQQVAVVKKEHLASNVAATTDSNPIFYRPEREAQVLKAVMERNTGPIADEKMARLFREIMSVCLDLEAPQRIAFLGPVGTFTHAAALKHFGKAADTVPMTTITDVFREVEAGTAMYGVVPVENSSEGVVNHTLDGFLSSSLKIIGEVELPIHQNFLVAEHTKVDSLSRIYSHQQSLAQCRHWLDVNFPNVERVAVSSNGEAARRLKNEWHSAAIAGDVAAAEYDLHKLYTNIEDNPSNTTRFLIIGHEAIAPSGQDKTSIVVSAHDKAGALIEILKPLSYHGVSMTSIETRPERPNKWAYVFFIDMNGHIDAPNVSAAIADIRPLVKDLRILGSYPKAVL</sequence>
<dbReference type="Pfam" id="PF01842">
    <property type="entry name" value="ACT"/>
    <property type="match status" value="1"/>
</dbReference>
<comment type="catalytic activity">
    <reaction evidence="1">
        <text>chorismate = prephenate</text>
        <dbReference type="Rhea" id="RHEA:13897"/>
        <dbReference type="ChEBI" id="CHEBI:29748"/>
        <dbReference type="ChEBI" id="CHEBI:29934"/>
        <dbReference type="EC" id="5.4.99.5"/>
    </reaction>
</comment>
<dbReference type="Gene3D" id="3.30.70.260">
    <property type="match status" value="1"/>
</dbReference>
<dbReference type="PROSITE" id="PS00857">
    <property type="entry name" value="PREPHENATE_DEHYDR_1"/>
    <property type="match status" value="1"/>
</dbReference>
<keyword evidence="15" id="KW-0511">Multifunctional enzyme</keyword>
<dbReference type="SUPFAM" id="SSF53850">
    <property type="entry name" value="Periplasmic binding protein-like II"/>
    <property type="match status" value="1"/>
</dbReference>
<dbReference type="InterPro" id="IPR018528">
    <property type="entry name" value="Preph_deHydtase_CS"/>
</dbReference>
<keyword evidence="12" id="KW-0584">Phenylalanine biosynthesis</keyword>
<dbReference type="EMBL" id="JAGBKN010000021">
    <property type="protein sequence ID" value="MBO1517576.1"/>
    <property type="molecule type" value="Genomic_DNA"/>
</dbReference>
<reference evidence="23 24" key="1">
    <citation type="submission" date="2021-03" db="EMBL/GenBank/DDBJ databases">
        <authorList>
            <person name="Shang D.-D."/>
            <person name="Du Z.-J."/>
            <person name="Chen G.-J."/>
        </authorList>
    </citation>
    <scope>NUCLEOTIDE SEQUENCE [LARGE SCALE GENOMIC DNA]</scope>
    <source>
        <strain evidence="23 24">F2608</strain>
    </source>
</reference>
<organism evidence="23 24">
    <name type="scientific">Psychrobacter halodurans</name>
    <dbReference type="NCBI Taxonomy" id="2818439"/>
    <lineage>
        <taxon>Bacteria</taxon>
        <taxon>Pseudomonadati</taxon>
        <taxon>Pseudomonadota</taxon>
        <taxon>Gammaproteobacteria</taxon>
        <taxon>Moraxellales</taxon>
        <taxon>Moraxellaceae</taxon>
        <taxon>Psychrobacter</taxon>
    </lineage>
</organism>
<dbReference type="InterPro" id="IPR002701">
    <property type="entry name" value="CM_II_prokaryot"/>
</dbReference>
<protein>
    <recommendedName>
        <fullName evidence="8">Bifunctional chorismate mutase/prephenate dehydratase</fullName>
        <ecNumber evidence="7">4.2.1.51</ecNumber>
        <ecNumber evidence="6">5.4.99.5</ecNumber>
    </recommendedName>
    <alternativeName>
        <fullName evidence="17">Chorismate mutase-prephenate dehydratase</fullName>
    </alternativeName>
    <alternativeName>
        <fullName evidence="16">p-protein</fullName>
    </alternativeName>
</protein>
<dbReference type="NCBIfam" id="NF008865">
    <property type="entry name" value="PRK11898.1"/>
    <property type="match status" value="1"/>
</dbReference>
<gene>
    <name evidence="23" type="primary">pheA</name>
    <name evidence="23" type="ORF">J3491_09550</name>
</gene>
<evidence type="ECO:0000259" key="20">
    <source>
        <dbReference type="PROSITE" id="PS51168"/>
    </source>
</evidence>
<evidence type="ECO:0000256" key="9">
    <source>
        <dbReference type="ARBA" id="ARBA00022490"/>
    </source>
</evidence>
<evidence type="ECO:0000256" key="13">
    <source>
        <dbReference type="ARBA" id="ARBA00023235"/>
    </source>
</evidence>
<evidence type="ECO:0000256" key="1">
    <source>
        <dbReference type="ARBA" id="ARBA00000824"/>
    </source>
</evidence>
<dbReference type="GO" id="GO:0005737">
    <property type="term" value="C:cytoplasm"/>
    <property type="evidence" value="ECO:0007669"/>
    <property type="project" value="UniProtKB-SubCell"/>
</dbReference>
<feature type="domain" description="Prephenate dehydratase" evidence="21">
    <location>
        <begin position="125"/>
        <end position="301"/>
    </location>
</feature>
<accession>A0AAW4IV87</accession>
<evidence type="ECO:0000256" key="5">
    <source>
        <dbReference type="ARBA" id="ARBA00004817"/>
    </source>
</evidence>
<keyword evidence="10" id="KW-0028">Amino-acid biosynthesis</keyword>
<feature type="site" description="Essential for prephenate dehydratase activity" evidence="19">
    <location>
        <position position="294"/>
    </location>
</feature>
<comment type="caution">
    <text evidence="23">The sequence shown here is derived from an EMBL/GenBank/DDBJ whole genome shotgun (WGS) entry which is preliminary data.</text>
</comment>
<dbReference type="SMART" id="SM00830">
    <property type="entry name" value="CM_2"/>
    <property type="match status" value="1"/>
</dbReference>
<dbReference type="CDD" id="cd13630">
    <property type="entry name" value="PBP2_PDT_1"/>
    <property type="match status" value="1"/>
</dbReference>
<evidence type="ECO:0000256" key="17">
    <source>
        <dbReference type="ARBA" id="ARBA00031520"/>
    </source>
</evidence>
<dbReference type="RefSeq" id="WP_075102351.1">
    <property type="nucleotide sequence ID" value="NZ_JAGBKN010000021.1"/>
</dbReference>
<dbReference type="PROSITE" id="PS51168">
    <property type="entry name" value="CHORISMATE_MUT_2"/>
    <property type="match status" value="1"/>
</dbReference>
<dbReference type="FunFam" id="3.40.190.10:FF:000029">
    <property type="entry name" value="Chorismate mutase/Prephenate dehydratase"/>
    <property type="match status" value="1"/>
</dbReference>
<evidence type="ECO:0000259" key="22">
    <source>
        <dbReference type="PROSITE" id="PS51671"/>
    </source>
</evidence>
<evidence type="ECO:0000313" key="23">
    <source>
        <dbReference type="EMBL" id="MBO1517576.1"/>
    </source>
</evidence>
<dbReference type="GO" id="GO:0046417">
    <property type="term" value="P:chorismate metabolic process"/>
    <property type="evidence" value="ECO:0007669"/>
    <property type="project" value="InterPro"/>
</dbReference>
<dbReference type="GO" id="GO:0004664">
    <property type="term" value="F:prephenate dehydratase activity"/>
    <property type="evidence" value="ECO:0007669"/>
    <property type="project" value="UniProtKB-EC"/>
</dbReference>